<evidence type="ECO:0000256" key="3">
    <source>
        <dbReference type="SAM" id="Phobius"/>
    </source>
</evidence>
<dbReference type="EMBL" id="GL348713">
    <property type="protein sequence ID" value="EFH70677.1"/>
    <property type="molecule type" value="Genomic_DNA"/>
</dbReference>
<organism evidence="6">
    <name type="scientific">Arabidopsis lyrata subsp. lyrata</name>
    <name type="common">Lyre-leaved rock-cress</name>
    <dbReference type="NCBI Taxonomy" id="81972"/>
    <lineage>
        <taxon>Eukaryota</taxon>
        <taxon>Viridiplantae</taxon>
        <taxon>Streptophyta</taxon>
        <taxon>Embryophyta</taxon>
        <taxon>Tracheophyta</taxon>
        <taxon>Spermatophyta</taxon>
        <taxon>Magnoliopsida</taxon>
        <taxon>eudicotyledons</taxon>
        <taxon>Gunneridae</taxon>
        <taxon>Pentapetalae</taxon>
        <taxon>rosids</taxon>
        <taxon>malvids</taxon>
        <taxon>Brassicales</taxon>
        <taxon>Brassicaceae</taxon>
        <taxon>Camelineae</taxon>
        <taxon>Arabidopsis</taxon>
    </lineage>
</organism>
<feature type="transmembrane region" description="Helical" evidence="3">
    <location>
        <begin position="244"/>
        <end position="264"/>
    </location>
</feature>
<dbReference type="InterPro" id="IPR000608">
    <property type="entry name" value="UBC"/>
</dbReference>
<sequence>MDLLRAVIIGAEGTPYHDQGQPAGQATQAVGLTNARTGTDHDGLFFFEIQFPDTYPSVPPKVHYHSGGLRINPNLYKCGKVCLSLIRTWTGKTREKWLPKESTMLQLLVSIQALILNEKPYFNEPGYEQSIGTPSGESFSKAYSENVFLLSLKTMVYSMRKPPEHFEEFVRSHFFVRSHDIVKACNAYKNGASVGSMVKDGVKDPAKTRQSGSKTFRTNVASFMKTVVDEFVDLGAIREANHRGFLCGIAFYITIVAFLTFGIASKKF</sequence>
<feature type="domain" description="UBC core" evidence="4">
    <location>
        <begin position="1"/>
        <end position="156"/>
    </location>
</feature>
<dbReference type="STRING" id="81972.D7KKD0"/>
<evidence type="ECO:0000259" key="4">
    <source>
        <dbReference type="PROSITE" id="PS50127"/>
    </source>
</evidence>
<dbReference type="Proteomes" id="UP000008694">
    <property type="component" value="Unassembled WGS sequence"/>
</dbReference>
<accession>D7KKD0</accession>
<protein>
    <recommendedName>
        <fullName evidence="4">UBC core domain-containing protein</fullName>
    </recommendedName>
</protein>
<proteinExistence type="predicted"/>
<dbReference type="Gene3D" id="3.10.110.10">
    <property type="entry name" value="Ubiquitin Conjugating Enzyme"/>
    <property type="match status" value="1"/>
</dbReference>
<reference evidence="6" key="1">
    <citation type="journal article" date="2011" name="Nat. Genet.">
        <title>The Arabidopsis lyrata genome sequence and the basis of rapid genome size change.</title>
        <authorList>
            <person name="Hu T.T."/>
            <person name="Pattyn P."/>
            <person name="Bakker E.G."/>
            <person name="Cao J."/>
            <person name="Cheng J.-F."/>
            <person name="Clark R.M."/>
            <person name="Fahlgren N."/>
            <person name="Fawcett J.A."/>
            <person name="Grimwood J."/>
            <person name="Gundlach H."/>
            <person name="Haberer G."/>
            <person name="Hollister J.D."/>
            <person name="Ossowski S."/>
            <person name="Ottilar R.P."/>
            <person name="Salamov A.A."/>
            <person name="Schneeberger K."/>
            <person name="Spannagl M."/>
            <person name="Wang X."/>
            <person name="Yang L."/>
            <person name="Nasrallah M.E."/>
            <person name="Bergelson J."/>
            <person name="Carrington J.C."/>
            <person name="Gaut B.S."/>
            <person name="Schmutz J."/>
            <person name="Mayer K.F.X."/>
            <person name="Van de Peer Y."/>
            <person name="Grigoriev I.V."/>
            <person name="Nordborg M."/>
            <person name="Weigel D."/>
            <person name="Guo Y.-L."/>
        </authorList>
    </citation>
    <scope>NUCLEOTIDE SEQUENCE [LARGE SCALE GENOMIC DNA]</scope>
    <source>
        <strain evidence="6">cv. MN47</strain>
    </source>
</reference>
<dbReference type="GO" id="GO:0061631">
    <property type="term" value="F:ubiquitin conjugating enzyme activity"/>
    <property type="evidence" value="ECO:0007669"/>
    <property type="project" value="TreeGrafter"/>
</dbReference>
<evidence type="ECO:0000256" key="1">
    <source>
        <dbReference type="ARBA" id="ARBA00022679"/>
    </source>
</evidence>
<dbReference type="PANTHER" id="PTHR46116">
    <property type="entry name" value="(E3-INDEPENDENT) E2 UBIQUITIN-CONJUGATING ENZYME"/>
    <property type="match status" value="1"/>
</dbReference>
<dbReference type="Pfam" id="PF00179">
    <property type="entry name" value="UQ_con"/>
    <property type="match status" value="1"/>
</dbReference>
<keyword evidence="6" id="KW-1185">Reference proteome</keyword>
<dbReference type="eggNOG" id="KOG0895">
    <property type="taxonomic scope" value="Eukaryota"/>
</dbReference>
<keyword evidence="3" id="KW-0472">Membrane</keyword>
<keyword evidence="1" id="KW-0808">Transferase</keyword>
<dbReference type="PROSITE" id="PS50127">
    <property type="entry name" value="UBC_2"/>
    <property type="match status" value="1"/>
</dbReference>
<dbReference type="InterPro" id="IPR016135">
    <property type="entry name" value="UBQ-conjugating_enzyme/RWD"/>
</dbReference>
<dbReference type="SMART" id="SM00212">
    <property type="entry name" value="UBCc"/>
    <property type="match status" value="1"/>
</dbReference>
<evidence type="ECO:0000313" key="6">
    <source>
        <dbReference type="Proteomes" id="UP000008694"/>
    </source>
</evidence>
<dbReference type="CDD" id="cd23837">
    <property type="entry name" value="UBCc_UBE2O"/>
    <property type="match status" value="1"/>
</dbReference>
<dbReference type="HOGENOM" id="CLU_025097_3_1_1"/>
<name>D7KKD0_ARALL</name>
<gene>
    <name evidence="5" type="ORF">ARALYDRAFT_892325</name>
</gene>
<dbReference type="SUPFAM" id="SSF54495">
    <property type="entry name" value="UBC-like"/>
    <property type="match status" value="1"/>
</dbReference>
<evidence type="ECO:0000256" key="2">
    <source>
        <dbReference type="ARBA" id="ARBA00022786"/>
    </source>
</evidence>
<evidence type="ECO:0000313" key="5">
    <source>
        <dbReference type="EMBL" id="EFH70677.1"/>
    </source>
</evidence>
<keyword evidence="2" id="KW-0833">Ubl conjugation pathway</keyword>
<dbReference type="PANTHER" id="PTHR46116:SF22">
    <property type="entry name" value="UBIQUITIN-CONJUGATING ENZYME E2 26-RELATED"/>
    <property type="match status" value="1"/>
</dbReference>
<keyword evidence="3" id="KW-1133">Transmembrane helix</keyword>
<dbReference type="AlphaFoldDB" id="D7KKD0"/>
<dbReference type="Gramene" id="scaffold_105119.1">
    <property type="protein sequence ID" value="scaffold_105119.1"/>
    <property type="gene ID" value="scaffold_105119.1"/>
</dbReference>
<keyword evidence="3" id="KW-0812">Transmembrane</keyword>